<feature type="chain" id="PRO_5042907048" description="Peptidase S1 domain-containing protein" evidence="9">
    <location>
        <begin position="21"/>
        <end position="437"/>
    </location>
</feature>
<evidence type="ECO:0000313" key="11">
    <source>
        <dbReference type="EMBL" id="KAK5649296.1"/>
    </source>
</evidence>
<dbReference type="InterPro" id="IPR051333">
    <property type="entry name" value="CLIP_Serine_Protease"/>
</dbReference>
<evidence type="ECO:0000259" key="10">
    <source>
        <dbReference type="PROSITE" id="PS50240"/>
    </source>
</evidence>
<comment type="caution">
    <text evidence="11">The sequence shown here is derived from an EMBL/GenBank/DDBJ whole genome shotgun (WGS) entry which is preliminary data.</text>
</comment>
<dbReference type="GO" id="GO:0005576">
    <property type="term" value="C:extracellular region"/>
    <property type="evidence" value="ECO:0007669"/>
    <property type="project" value="UniProtKB-SubCell"/>
</dbReference>
<dbReference type="PANTHER" id="PTHR24260">
    <property type="match status" value="1"/>
</dbReference>
<keyword evidence="5" id="KW-0378">Hydrolase</keyword>
<dbReference type="FunFam" id="2.40.10.10:FF:000146">
    <property type="entry name" value="Serine protease 53"/>
    <property type="match status" value="1"/>
</dbReference>
<dbReference type="InterPro" id="IPR031986">
    <property type="entry name" value="GD_N"/>
</dbReference>
<dbReference type="EMBL" id="JAVRBK010000001">
    <property type="protein sequence ID" value="KAK5649296.1"/>
    <property type="molecule type" value="Genomic_DNA"/>
</dbReference>
<keyword evidence="8" id="KW-1015">Disulfide bond</keyword>
<keyword evidence="4 9" id="KW-0732">Signal</keyword>
<protein>
    <recommendedName>
        <fullName evidence="10">Peptidase S1 domain-containing protein</fullName>
    </recommendedName>
</protein>
<dbReference type="PROSITE" id="PS50240">
    <property type="entry name" value="TRYPSIN_DOM"/>
    <property type="match status" value="1"/>
</dbReference>
<evidence type="ECO:0000256" key="9">
    <source>
        <dbReference type="SAM" id="SignalP"/>
    </source>
</evidence>
<keyword evidence="6" id="KW-0720">Serine protease</keyword>
<name>A0AAN7ZVM1_9COLE</name>
<reference evidence="11 12" key="1">
    <citation type="journal article" date="2024" name="Insects">
        <title>An Improved Chromosome-Level Genome Assembly of the Firefly Pyrocoelia pectoralis.</title>
        <authorList>
            <person name="Fu X."/>
            <person name="Meyer-Rochow V.B."/>
            <person name="Ballantyne L."/>
            <person name="Zhu X."/>
        </authorList>
    </citation>
    <scope>NUCLEOTIDE SEQUENCE [LARGE SCALE GENOMIC DNA]</scope>
    <source>
        <strain evidence="11">XCY_ONT2</strain>
    </source>
</reference>
<evidence type="ECO:0000256" key="3">
    <source>
        <dbReference type="ARBA" id="ARBA00022670"/>
    </source>
</evidence>
<keyword evidence="7" id="KW-0865">Zymogen</keyword>
<dbReference type="Proteomes" id="UP001329430">
    <property type="component" value="Chromosome 1"/>
</dbReference>
<dbReference type="InterPro" id="IPR043504">
    <property type="entry name" value="Peptidase_S1_PA_chymotrypsin"/>
</dbReference>
<gene>
    <name evidence="11" type="ORF">RI129_000325</name>
</gene>
<dbReference type="GO" id="GO:0006508">
    <property type="term" value="P:proteolysis"/>
    <property type="evidence" value="ECO:0007669"/>
    <property type="project" value="UniProtKB-KW"/>
</dbReference>
<evidence type="ECO:0000256" key="6">
    <source>
        <dbReference type="ARBA" id="ARBA00022825"/>
    </source>
</evidence>
<keyword evidence="12" id="KW-1185">Reference proteome</keyword>
<evidence type="ECO:0000256" key="2">
    <source>
        <dbReference type="ARBA" id="ARBA00022525"/>
    </source>
</evidence>
<comment type="subcellular location">
    <subcellularLocation>
        <location evidence="1">Secreted</location>
    </subcellularLocation>
</comment>
<dbReference type="PROSITE" id="PS00134">
    <property type="entry name" value="TRYPSIN_HIS"/>
    <property type="match status" value="1"/>
</dbReference>
<evidence type="ECO:0000256" key="7">
    <source>
        <dbReference type="ARBA" id="ARBA00023145"/>
    </source>
</evidence>
<evidence type="ECO:0000313" key="12">
    <source>
        <dbReference type="Proteomes" id="UP001329430"/>
    </source>
</evidence>
<proteinExistence type="predicted"/>
<dbReference type="SUPFAM" id="SSF50494">
    <property type="entry name" value="Trypsin-like serine proteases"/>
    <property type="match status" value="1"/>
</dbReference>
<dbReference type="GO" id="GO:0004252">
    <property type="term" value="F:serine-type endopeptidase activity"/>
    <property type="evidence" value="ECO:0007669"/>
    <property type="project" value="InterPro"/>
</dbReference>
<evidence type="ECO:0000256" key="1">
    <source>
        <dbReference type="ARBA" id="ARBA00004613"/>
    </source>
</evidence>
<dbReference type="AlphaFoldDB" id="A0AAN7ZVM1"/>
<evidence type="ECO:0000256" key="8">
    <source>
        <dbReference type="ARBA" id="ARBA00023157"/>
    </source>
</evidence>
<accession>A0AAN7ZVM1</accession>
<feature type="signal peptide" evidence="9">
    <location>
        <begin position="1"/>
        <end position="20"/>
    </location>
</feature>
<dbReference type="Gene3D" id="2.40.10.10">
    <property type="entry name" value="Trypsin-like serine proteases"/>
    <property type="match status" value="1"/>
</dbReference>
<dbReference type="InterPro" id="IPR001254">
    <property type="entry name" value="Trypsin_dom"/>
</dbReference>
<dbReference type="SMART" id="SM00020">
    <property type="entry name" value="Tryp_SPc"/>
    <property type="match status" value="1"/>
</dbReference>
<dbReference type="CDD" id="cd00190">
    <property type="entry name" value="Tryp_SPc"/>
    <property type="match status" value="1"/>
</dbReference>
<dbReference type="PRINTS" id="PR00722">
    <property type="entry name" value="CHYMOTRYPSIN"/>
</dbReference>
<feature type="domain" description="Peptidase S1" evidence="10">
    <location>
        <begin position="191"/>
        <end position="437"/>
    </location>
</feature>
<keyword evidence="2" id="KW-0964">Secreted</keyword>
<organism evidence="11 12">
    <name type="scientific">Pyrocoelia pectoralis</name>
    <dbReference type="NCBI Taxonomy" id="417401"/>
    <lineage>
        <taxon>Eukaryota</taxon>
        <taxon>Metazoa</taxon>
        <taxon>Ecdysozoa</taxon>
        <taxon>Arthropoda</taxon>
        <taxon>Hexapoda</taxon>
        <taxon>Insecta</taxon>
        <taxon>Pterygota</taxon>
        <taxon>Neoptera</taxon>
        <taxon>Endopterygota</taxon>
        <taxon>Coleoptera</taxon>
        <taxon>Polyphaga</taxon>
        <taxon>Elateriformia</taxon>
        <taxon>Elateroidea</taxon>
        <taxon>Lampyridae</taxon>
        <taxon>Lampyrinae</taxon>
        <taxon>Pyrocoelia</taxon>
    </lineage>
</organism>
<dbReference type="InterPro" id="IPR009003">
    <property type="entry name" value="Peptidase_S1_PA"/>
</dbReference>
<sequence length="437" mass="48499">MARSILMLFILCCTFKHGYSQLIPFNPCPNVFQYLKDDGMVHGRVEFANDGSGLYVLGVNMSVAVFLDNEKSIRLHLLTSPNDIANGAALVYNIYFPVENVIPKPTKIVFNNVVYCSSLPAKLEPGGYVTNLWADTYLKITVSYANTDSSIYKPTPTVFRPTTPQPTFTTTPTYINYDECGVTNFKTRSLVVNGDDVSDGQFPWMVAVMYKMADDFKYRCTGTLISKRHVVTAGHCLQYGKVPLFALEELIVVLGITNLENWRAAGTLSDVENFQTHADFKENSADGDLAIITLRTEVRFRETVRRACLWEESDDLDAVLNLEGTIAGWGTDNPDVEYSKDARSITLPIVSQTVCLRSDSGFQAITSSRTFCAGRRNNKGPCTGDSGAGFLMLRGGRWTLRGVTSLSLNDNISCDLDNYSVFVDVAKVKKWIKSILT</sequence>
<evidence type="ECO:0000256" key="4">
    <source>
        <dbReference type="ARBA" id="ARBA00022729"/>
    </source>
</evidence>
<keyword evidence="3" id="KW-0645">Protease</keyword>
<evidence type="ECO:0000256" key="5">
    <source>
        <dbReference type="ARBA" id="ARBA00022801"/>
    </source>
</evidence>
<dbReference type="Pfam" id="PF00089">
    <property type="entry name" value="Trypsin"/>
    <property type="match status" value="1"/>
</dbReference>
<dbReference type="Pfam" id="PF16030">
    <property type="entry name" value="GD_N"/>
    <property type="match status" value="1"/>
</dbReference>
<dbReference type="InterPro" id="IPR018114">
    <property type="entry name" value="TRYPSIN_HIS"/>
</dbReference>
<dbReference type="InterPro" id="IPR001314">
    <property type="entry name" value="Peptidase_S1A"/>
</dbReference>
<dbReference type="PANTHER" id="PTHR24260:SF143">
    <property type="entry name" value="SERINE PROTEASE GD-LIKE PROTEIN"/>
    <property type="match status" value="1"/>
</dbReference>